<dbReference type="Proteomes" id="UP000247498">
    <property type="component" value="Unassembled WGS sequence"/>
</dbReference>
<dbReference type="AlphaFoldDB" id="A0A2V0NWA3"/>
<keyword evidence="3" id="KW-1185">Reference proteome</keyword>
<sequence length="78" mass="8322">MARSVLLAIFAFFAFLACASAAQGPSRKLLQGWQEPPIGVMTPAGPAVIRRYPVSVQNIVGGNILLPNFIQRGRGSEP</sequence>
<accession>A0A2V0NWA3</accession>
<proteinExistence type="predicted"/>
<evidence type="ECO:0000313" key="2">
    <source>
        <dbReference type="EMBL" id="GBF89095.1"/>
    </source>
</evidence>
<reference evidence="2 3" key="1">
    <citation type="journal article" date="2018" name="Sci. Rep.">
        <title>Raphidocelis subcapitata (=Pseudokirchneriella subcapitata) provides an insight into genome evolution and environmental adaptations in the Sphaeropleales.</title>
        <authorList>
            <person name="Suzuki S."/>
            <person name="Yamaguchi H."/>
            <person name="Nakajima N."/>
            <person name="Kawachi M."/>
        </authorList>
    </citation>
    <scope>NUCLEOTIDE SEQUENCE [LARGE SCALE GENOMIC DNA]</scope>
    <source>
        <strain evidence="2 3">NIES-35</strain>
    </source>
</reference>
<name>A0A2V0NWA3_9CHLO</name>
<evidence type="ECO:0000256" key="1">
    <source>
        <dbReference type="SAM" id="SignalP"/>
    </source>
</evidence>
<dbReference type="InParanoid" id="A0A2V0NWA3"/>
<protein>
    <submittedName>
        <fullName evidence="2">Uncharacterized protein</fullName>
    </submittedName>
</protein>
<dbReference type="PROSITE" id="PS51257">
    <property type="entry name" value="PROKAR_LIPOPROTEIN"/>
    <property type="match status" value="1"/>
</dbReference>
<dbReference type="OrthoDB" id="10462707at2759"/>
<gene>
    <name evidence="2" type="ORF">Rsub_01812</name>
</gene>
<feature type="signal peptide" evidence="1">
    <location>
        <begin position="1"/>
        <end position="21"/>
    </location>
</feature>
<comment type="caution">
    <text evidence="2">The sequence shown here is derived from an EMBL/GenBank/DDBJ whole genome shotgun (WGS) entry which is preliminary data.</text>
</comment>
<keyword evidence="1" id="KW-0732">Signal</keyword>
<evidence type="ECO:0000313" key="3">
    <source>
        <dbReference type="Proteomes" id="UP000247498"/>
    </source>
</evidence>
<feature type="chain" id="PRO_5016032906" evidence="1">
    <location>
        <begin position="22"/>
        <end position="78"/>
    </location>
</feature>
<dbReference type="EMBL" id="BDRX01000008">
    <property type="protein sequence ID" value="GBF89095.1"/>
    <property type="molecule type" value="Genomic_DNA"/>
</dbReference>
<organism evidence="2 3">
    <name type="scientific">Raphidocelis subcapitata</name>
    <dbReference type="NCBI Taxonomy" id="307507"/>
    <lineage>
        <taxon>Eukaryota</taxon>
        <taxon>Viridiplantae</taxon>
        <taxon>Chlorophyta</taxon>
        <taxon>core chlorophytes</taxon>
        <taxon>Chlorophyceae</taxon>
        <taxon>CS clade</taxon>
        <taxon>Sphaeropleales</taxon>
        <taxon>Selenastraceae</taxon>
        <taxon>Raphidocelis</taxon>
    </lineage>
</organism>